<sequence length="291" mass="33439">MGLLQAVTDDSASDVGDQRLFLAGYLNSAEKWALFSDAWAEELKAAPAIDYFKMAEAQNRRDQFKSWSEGQRDEKLSSLARVIAHFKPLSFEVSVSRKEFFDILKPVSPRGLGNPHFTSVFHVVSILSRFASSKGGNIPIEFIFDEQDGVSDDIDLFFGYMKRNFPRKVRKLISGNPMFRDEKIYLPLQAADMIAWHVRREHELNTELPLTNLLRSDTHLVSEIENEVLQRWAHHHSQLPAVKHLQSKGQWRDIKREIARQSALGYIPPHGTRWKNFVNGARELIASLIRR</sequence>
<gene>
    <name evidence="1" type="ORF">HB778_13990</name>
</gene>
<evidence type="ECO:0000313" key="1">
    <source>
        <dbReference type="EMBL" id="QND57600.1"/>
    </source>
</evidence>
<evidence type="ECO:0000313" key="2">
    <source>
        <dbReference type="Proteomes" id="UP000515465"/>
    </source>
</evidence>
<dbReference type="Proteomes" id="UP000515465">
    <property type="component" value="Chromosome"/>
</dbReference>
<dbReference type="AlphaFoldDB" id="A0A7G6SSW8"/>
<dbReference type="EMBL" id="CP050296">
    <property type="protein sequence ID" value="QND57600.1"/>
    <property type="molecule type" value="Genomic_DNA"/>
</dbReference>
<dbReference type="RefSeq" id="WP_183464403.1">
    <property type="nucleotide sequence ID" value="NZ_CP050296.1"/>
</dbReference>
<organism evidence="1 2">
    <name type="scientific">Mesorhizobium huakuii</name>
    <dbReference type="NCBI Taxonomy" id="28104"/>
    <lineage>
        <taxon>Bacteria</taxon>
        <taxon>Pseudomonadati</taxon>
        <taxon>Pseudomonadota</taxon>
        <taxon>Alphaproteobacteria</taxon>
        <taxon>Hyphomicrobiales</taxon>
        <taxon>Phyllobacteriaceae</taxon>
        <taxon>Mesorhizobium</taxon>
    </lineage>
</organism>
<protein>
    <submittedName>
        <fullName evidence="1">DUF3800 domain-containing protein</fullName>
    </submittedName>
</protein>
<dbReference type="InterPro" id="IPR024524">
    <property type="entry name" value="DUF3800"/>
</dbReference>
<dbReference type="Pfam" id="PF12686">
    <property type="entry name" value="DUF3800"/>
    <property type="match status" value="1"/>
</dbReference>
<name>A0A7G6SSW8_9HYPH</name>
<proteinExistence type="predicted"/>
<reference evidence="2" key="1">
    <citation type="journal article" date="2020" name="Mol. Plant Microbe">
        <title>Rhizobial microsymbionts of the narrowly endemic Oxytropis species growing in Kamchatka are characterized by significant genetic diversity and possess a set of genes that are associated with T3SS and T6SS secretion systems and can affect the development of symbiosis.</title>
        <authorList>
            <person name="Safronova V."/>
            <person name="Guro P."/>
            <person name="Sazanova A."/>
            <person name="Kuznetsova I."/>
            <person name="Belimov A."/>
            <person name="Yakubov V."/>
            <person name="Chirak E."/>
            <person name="Afonin A."/>
            <person name="Gogolev Y."/>
            <person name="Andronov E."/>
            <person name="Tikhonovich I."/>
        </authorList>
    </citation>
    <scope>NUCLEOTIDE SEQUENCE [LARGE SCALE GENOMIC DNA]</scope>
    <source>
        <strain evidence="2">583</strain>
    </source>
</reference>
<accession>A0A7G6SSW8</accession>